<keyword evidence="1 2" id="KW-0500">Molybdenum</keyword>
<feature type="domain" description="Mop" evidence="3">
    <location>
        <begin position="2"/>
        <end position="68"/>
    </location>
</feature>
<dbReference type="PANTHER" id="PTHR30432">
    <property type="entry name" value="TRANSCRIPTIONAL REGULATOR MODE"/>
    <property type="match status" value="1"/>
</dbReference>
<sequence>MKSSARNQFSGTIETIEDTGGLQYVTVACAGGTRVRALVSRAGAAALKLTVGSAVVVMVKASSIMLVTDLAPLQLSAENSLEGTIKHIETGSVNNVVTLSLPGEIELTATITLYSSENLDLHAGQPATAIFNASQVVLGALA</sequence>
<dbReference type="InterPro" id="IPR051815">
    <property type="entry name" value="Molybdate_resp_trans_reg"/>
</dbReference>
<name>A0A892ZI12_9NEIS</name>
<reference evidence="4" key="1">
    <citation type="submission" date="2021-02" db="EMBL/GenBank/DDBJ databases">
        <title>Neisseriaceae sp. 26B isolated from the cloaca of a Common Toad-headed Turtle (Mesoclemmys nasuta).</title>
        <authorList>
            <person name="Spergser J."/>
            <person name="Busse H.-J."/>
        </authorList>
    </citation>
    <scope>NUCLEOTIDE SEQUENCE</scope>
    <source>
        <strain evidence="4">26B</strain>
    </source>
</reference>
<dbReference type="Proteomes" id="UP000653156">
    <property type="component" value="Chromosome"/>
</dbReference>
<keyword evidence="5" id="KW-1185">Reference proteome</keyword>
<dbReference type="PANTHER" id="PTHR30432:SF1">
    <property type="entry name" value="DNA-BINDING TRANSCRIPTIONAL DUAL REGULATOR MODE"/>
    <property type="match status" value="1"/>
</dbReference>
<protein>
    <submittedName>
        <fullName evidence="4">TOBE domain-containing protein</fullName>
    </submittedName>
</protein>
<evidence type="ECO:0000256" key="1">
    <source>
        <dbReference type="ARBA" id="ARBA00022505"/>
    </source>
</evidence>
<dbReference type="PROSITE" id="PS51257">
    <property type="entry name" value="PROKAR_LIPOPROTEIN"/>
    <property type="match status" value="1"/>
</dbReference>
<dbReference type="RefSeq" id="WP_230338462.1">
    <property type="nucleotide sequence ID" value="NZ_CP069798.1"/>
</dbReference>
<dbReference type="Gene3D" id="2.40.50.100">
    <property type="match status" value="2"/>
</dbReference>
<organism evidence="4 5">
    <name type="scientific">Paralysiella testudinis</name>
    <dbReference type="NCBI Taxonomy" id="2809020"/>
    <lineage>
        <taxon>Bacteria</taxon>
        <taxon>Pseudomonadati</taxon>
        <taxon>Pseudomonadota</taxon>
        <taxon>Betaproteobacteria</taxon>
        <taxon>Neisseriales</taxon>
        <taxon>Neisseriaceae</taxon>
        <taxon>Paralysiella</taxon>
    </lineage>
</organism>
<evidence type="ECO:0000256" key="2">
    <source>
        <dbReference type="PROSITE-ProRule" id="PRU01213"/>
    </source>
</evidence>
<dbReference type="NCBIfam" id="TIGR00638">
    <property type="entry name" value="Mop"/>
    <property type="match status" value="2"/>
</dbReference>
<evidence type="ECO:0000313" key="4">
    <source>
        <dbReference type="EMBL" id="QRQ81174.1"/>
    </source>
</evidence>
<dbReference type="SUPFAM" id="SSF50331">
    <property type="entry name" value="MOP-like"/>
    <property type="match status" value="2"/>
</dbReference>
<proteinExistence type="predicted"/>
<dbReference type="EMBL" id="CP069798">
    <property type="protein sequence ID" value="QRQ81174.1"/>
    <property type="molecule type" value="Genomic_DNA"/>
</dbReference>
<dbReference type="Pfam" id="PF03459">
    <property type="entry name" value="TOBE"/>
    <property type="match status" value="2"/>
</dbReference>
<dbReference type="InterPro" id="IPR004606">
    <property type="entry name" value="Mop_domain"/>
</dbReference>
<dbReference type="PROSITE" id="PS51866">
    <property type="entry name" value="MOP"/>
    <property type="match status" value="2"/>
</dbReference>
<feature type="domain" description="Mop" evidence="3">
    <location>
        <begin position="74"/>
        <end position="140"/>
    </location>
</feature>
<gene>
    <name evidence="4" type="ORF">JQU52_10650</name>
</gene>
<dbReference type="GO" id="GO:0015689">
    <property type="term" value="P:molybdate ion transport"/>
    <property type="evidence" value="ECO:0007669"/>
    <property type="project" value="InterPro"/>
</dbReference>
<accession>A0A892ZI12</accession>
<dbReference type="InterPro" id="IPR005116">
    <property type="entry name" value="Transp-assoc_OB_typ1"/>
</dbReference>
<dbReference type="InterPro" id="IPR008995">
    <property type="entry name" value="Mo/tungstate-bd_C_term_dom"/>
</dbReference>
<evidence type="ECO:0000313" key="5">
    <source>
        <dbReference type="Proteomes" id="UP000653156"/>
    </source>
</evidence>
<evidence type="ECO:0000259" key="3">
    <source>
        <dbReference type="PROSITE" id="PS51866"/>
    </source>
</evidence>
<dbReference type="AlphaFoldDB" id="A0A892ZI12"/>
<dbReference type="KEGG" id="ptes:JQU52_10650"/>